<dbReference type="InterPro" id="IPR016785">
    <property type="entry name" value="ComGD"/>
</dbReference>
<keyword evidence="3" id="KW-0812">Transmembrane</keyword>
<dbReference type="RefSeq" id="WP_370873661.1">
    <property type="nucleotide sequence ID" value="NZ_JAUSUA010000007.1"/>
</dbReference>
<feature type="transmembrane region" description="Helical" evidence="3">
    <location>
        <begin position="6"/>
        <end position="28"/>
    </location>
</feature>
<keyword evidence="2" id="KW-0178">Competence</keyword>
<keyword evidence="3" id="KW-1133">Transmembrane helix</keyword>
<gene>
    <name evidence="4" type="ORF">J2S05_003830</name>
</gene>
<dbReference type="EMBL" id="JAUSUA010000007">
    <property type="protein sequence ID" value="MDQ0209006.1"/>
    <property type="molecule type" value="Genomic_DNA"/>
</dbReference>
<dbReference type="Proteomes" id="UP001225034">
    <property type="component" value="Unassembled WGS sequence"/>
</dbReference>
<name>A0ABT9YMM8_9BACI</name>
<accession>A0ABT9YMM8</accession>
<evidence type="ECO:0000256" key="2">
    <source>
        <dbReference type="ARBA" id="ARBA00023287"/>
    </source>
</evidence>
<evidence type="ECO:0000256" key="3">
    <source>
        <dbReference type="SAM" id="Phobius"/>
    </source>
</evidence>
<dbReference type="NCBIfam" id="TIGR02532">
    <property type="entry name" value="IV_pilin_GFxxxE"/>
    <property type="match status" value="1"/>
</dbReference>
<dbReference type="Pfam" id="PF07963">
    <property type="entry name" value="N_methyl"/>
    <property type="match status" value="1"/>
</dbReference>
<comment type="subcellular location">
    <subcellularLocation>
        <location evidence="1">Cell surface</location>
    </subcellularLocation>
</comment>
<evidence type="ECO:0000313" key="5">
    <source>
        <dbReference type="Proteomes" id="UP001225034"/>
    </source>
</evidence>
<comment type="caution">
    <text evidence="4">The sequence shown here is derived from an EMBL/GenBank/DDBJ whole genome shotgun (WGS) entry which is preliminary data.</text>
</comment>
<sequence>MKHERGYTLIETLITLSLLSILTLLPLLGFQNIRERHEANYIAWQLKQDYMIAQHAAMSRGEMVSLRTSSNSYHIRLLNGSSYMHRSYATSDMSIWPRTLTGNFVSFNKNGNPRYSGTVLLRTHNREFLYVIHLGKGRIRYSEI</sequence>
<evidence type="ECO:0000256" key="1">
    <source>
        <dbReference type="ARBA" id="ARBA00004241"/>
    </source>
</evidence>
<proteinExistence type="predicted"/>
<protein>
    <submittedName>
        <fullName evidence="4">Competence protein ComGD</fullName>
    </submittedName>
</protein>
<dbReference type="PROSITE" id="PS00409">
    <property type="entry name" value="PROKAR_NTER_METHYL"/>
    <property type="match status" value="1"/>
</dbReference>
<dbReference type="NCBIfam" id="NF040982">
    <property type="entry name" value="ComGD"/>
    <property type="match status" value="1"/>
</dbReference>
<keyword evidence="5" id="KW-1185">Reference proteome</keyword>
<keyword evidence="3" id="KW-0472">Membrane</keyword>
<dbReference type="PIRSF" id="PIRSF021292">
    <property type="entry name" value="Competence_ComGD"/>
    <property type="match status" value="1"/>
</dbReference>
<dbReference type="InterPro" id="IPR012902">
    <property type="entry name" value="N_methyl_site"/>
</dbReference>
<dbReference type="SUPFAM" id="SSF54523">
    <property type="entry name" value="Pili subunits"/>
    <property type="match status" value="1"/>
</dbReference>
<reference evidence="4 5" key="1">
    <citation type="submission" date="2023-07" db="EMBL/GenBank/DDBJ databases">
        <title>Genomic Encyclopedia of Type Strains, Phase IV (KMG-IV): sequencing the most valuable type-strain genomes for metagenomic binning, comparative biology and taxonomic classification.</title>
        <authorList>
            <person name="Goeker M."/>
        </authorList>
    </citation>
    <scope>NUCLEOTIDE SEQUENCE [LARGE SCALE GENOMIC DNA]</scope>
    <source>
        <strain evidence="4 5">DSM 19154</strain>
    </source>
</reference>
<organism evidence="4 5">
    <name type="scientific">Alkalicoccobacillus murimartini</name>
    <dbReference type="NCBI Taxonomy" id="171685"/>
    <lineage>
        <taxon>Bacteria</taxon>
        <taxon>Bacillati</taxon>
        <taxon>Bacillota</taxon>
        <taxon>Bacilli</taxon>
        <taxon>Bacillales</taxon>
        <taxon>Bacillaceae</taxon>
        <taxon>Alkalicoccobacillus</taxon>
    </lineage>
</organism>
<dbReference type="InterPro" id="IPR045584">
    <property type="entry name" value="Pilin-like"/>
</dbReference>
<evidence type="ECO:0000313" key="4">
    <source>
        <dbReference type="EMBL" id="MDQ0209006.1"/>
    </source>
</evidence>